<dbReference type="EMBL" id="SNRW01005262">
    <property type="protein sequence ID" value="KAA6385446.1"/>
    <property type="molecule type" value="Genomic_DNA"/>
</dbReference>
<accession>A0A5J4VTD7</accession>
<proteinExistence type="predicted"/>
<organism evidence="2 3">
    <name type="scientific">Streblomastix strix</name>
    <dbReference type="NCBI Taxonomy" id="222440"/>
    <lineage>
        <taxon>Eukaryota</taxon>
        <taxon>Metamonada</taxon>
        <taxon>Preaxostyla</taxon>
        <taxon>Oxymonadida</taxon>
        <taxon>Streblomastigidae</taxon>
        <taxon>Streblomastix</taxon>
    </lineage>
</organism>
<dbReference type="AlphaFoldDB" id="A0A5J4VTD7"/>
<reference evidence="2 3" key="1">
    <citation type="submission" date="2019-03" db="EMBL/GenBank/DDBJ databases">
        <title>Single cell metagenomics reveals metabolic interactions within the superorganism composed of flagellate Streblomastix strix and complex community of Bacteroidetes bacteria on its surface.</title>
        <authorList>
            <person name="Treitli S.C."/>
            <person name="Kolisko M."/>
            <person name="Husnik F."/>
            <person name="Keeling P."/>
            <person name="Hampl V."/>
        </authorList>
    </citation>
    <scope>NUCLEOTIDE SEQUENCE [LARGE SCALE GENOMIC DNA]</scope>
    <source>
        <strain evidence="2">ST1C</strain>
    </source>
</reference>
<sequence>METRSVKRENEQKQKRQKEQLSLGRKKCAKSFLQEQKQISKHEAKKAQKPT</sequence>
<evidence type="ECO:0000313" key="3">
    <source>
        <dbReference type="Proteomes" id="UP000324800"/>
    </source>
</evidence>
<evidence type="ECO:0000256" key="1">
    <source>
        <dbReference type="SAM" id="MobiDB-lite"/>
    </source>
</evidence>
<feature type="compositionally biased region" description="Basic and acidic residues" evidence="1">
    <location>
        <begin position="38"/>
        <end position="51"/>
    </location>
</feature>
<name>A0A5J4VTD7_9EUKA</name>
<dbReference type="Proteomes" id="UP000324800">
    <property type="component" value="Unassembled WGS sequence"/>
</dbReference>
<protein>
    <submittedName>
        <fullName evidence="2">Uncharacterized protein</fullName>
    </submittedName>
</protein>
<feature type="region of interest" description="Disordered" evidence="1">
    <location>
        <begin position="1"/>
        <end position="51"/>
    </location>
</feature>
<gene>
    <name evidence="2" type="ORF">EZS28_019025</name>
</gene>
<evidence type="ECO:0000313" key="2">
    <source>
        <dbReference type="EMBL" id="KAA6385446.1"/>
    </source>
</evidence>
<feature type="compositionally biased region" description="Basic and acidic residues" evidence="1">
    <location>
        <begin position="1"/>
        <end position="19"/>
    </location>
</feature>
<feature type="non-terminal residue" evidence="2">
    <location>
        <position position="51"/>
    </location>
</feature>
<comment type="caution">
    <text evidence="2">The sequence shown here is derived from an EMBL/GenBank/DDBJ whole genome shotgun (WGS) entry which is preliminary data.</text>
</comment>